<evidence type="ECO:0000256" key="13">
    <source>
        <dbReference type="ARBA" id="ARBA00023004"/>
    </source>
</evidence>
<feature type="binding site" evidence="20">
    <location>
        <position position="244"/>
    </location>
    <ligand>
        <name>Ca(2+)</name>
        <dbReference type="ChEBI" id="CHEBI:29108"/>
        <label>2</label>
    </ligand>
</feature>
<dbReference type="FunFam" id="1.10.420.10:FF:000001">
    <property type="entry name" value="Peroxidase"/>
    <property type="match status" value="1"/>
</dbReference>
<dbReference type="OrthoDB" id="2113341at2759"/>
<comment type="caution">
    <text evidence="25">The sequence shown here is derived from an EMBL/GenBank/DDBJ whole genome shotgun (WGS) entry which is preliminary data.</text>
</comment>
<evidence type="ECO:0000256" key="11">
    <source>
        <dbReference type="ARBA" id="ARBA00022837"/>
    </source>
</evidence>
<evidence type="ECO:0000256" key="2">
    <source>
        <dbReference type="ARBA" id="ARBA00002322"/>
    </source>
</evidence>
<dbReference type="FunFam" id="1.10.520.10:FF:000006">
    <property type="entry name" value="Peroxidase"/>
    <property type="match status" value="1"/>
</dbReference>
<comment type="cofactor">
    <cofactor evidence="20 23">
        <name>heme b</name>
        <dbReference type="ChEBI" id="CHEBI:60344"/>
    </cofactor>
    <text evidence="20 23">Binds 1 heme b (iron(II)-protoporphyrin IX) group per subunit.</text>
</comment>
<dbReference type="GO" id="GO:0020037">
    <property type="term" value="F:heme binding"/>
    <property type="evidence" value="ECO:0007669"/>
    <property type="project" value="UniProtKB-UniRule"/>
</dbReference>
<feature type="chain" id="PRO_5035488164" description="Peroxidase" evidence="23">
    <location>
        <begin position="22"/>
        <end position="331"/>
    </location>
</feature>
<feature type="site" description="Transition state stabilizer" evidence="21">
    <location>
        <position position="61"/>
    </location>
</feature>
<feature type="disulfide bond" evidence="22">
    <location>
        <begin position="199"/>
        <end position="231"/>
    </location>
</feature>
<dbReference type="GO" id="GO:0046872">
    <property type="term" value="F:metal ion binding"/>
    <property type="evidence" value="ECO:0007669"/>
    <property type="project" value="UniProtKB-UniRule"/>
</dbReference>
<dbReference type="PROSITE" id="PS50873">
    <property type="entry name" value="PEROXIDASE_4"/>
    <property type="match status" value="1"/>
</dbReference>
<evidence type="ECO:0000256" key="9">
    <source>
        <dbReference type="ARBA" id="ARBA00022723"/>
    </source>
</evidence>
<evidence type="ECO:0000256" key="14">
    <source>
        <dbReference type="ARBA" id="ARBA00023157"/>
    </source>
</evidence>
<dbReference type="InterPro" id="IPR002016">
    <property type="entry name" value="Haem_peroxidase"/>
</dbReference>
<dbReference type="Gene3D" id="1.10.420.10">
    <property type="entry name" value="Peroxidase, domain 2"/>
    <property type="match status" value="1"/>
</dbReference>
<feature type="binding site" evidence="20">
    <location>
        <position position="251"/>
    </location>
    <ligand>
        <name>Ca(2+)</name>
        <dbReference type="ChEBI" id="CHEBI:29108"/>
        <label>2</label>
    </ligand>
</feature>
<evidence type="ECO:0000256" key="4">
    <source>
        <dbReference type="ARBA" id="ARBA00006873"/>
    </source>
</evidence>
<dbReference type="GO" id="GO:0140825">
    <property type="term" value="F:lactoperoxidase activity"/>
    <property type="evidence" value="ECO:0007669"/>
    <property type="project" value="UniProtKB-EC"/>
</dbReference>
<feature type="disulfide bond" evidence="22">
    <location>
        <begin position="120"/>
        <end position="318"/>
    </location>
</feature>
<feature type="binding site" evidence="20">
    <location>
        <position position="246"/>
    </location>
    <ligand>
        <name>Ca(2+)</name>
        <dbReference type="ChEBI" id="CHEBI:29108"/>
        <label>2</label>
    </ligand>
</feature>
<feature type="signal peptide" evidence="23">
    <location>
        <begin position="1"/>
        <end position="21"/>
    </location>
</feature>
<protein>
    <recommendedName>
        <fullName evidence="5 23">Peroxidase</fullName>
        <ecNumber evidence="5 23">1.11.1.7</ecNumber>
    </recommendedName>
</protein>
<dbReference type="AlphaFoldDB" id="A0A8K0NBX7"/>
<evidence type="ECO:0000256" key="16">
    <source>
        <dbReference type="ARBA" id="ARBA00023283"/>
    </source>
</evidence>
<evidence type="ECO:0000256" key="6">
    <source>
        <dbReference type="ARBA" id="ARBA00022525"/>
    </source>
</evidence>
<keyword evidence="13 20" id="KW-0408">Iron</keyword>
<name>A0A8K0NBX7_COCNU</name>
<keyword evidence="10 23" id="KW-0732">Signal</keyword>
<feature type="binding site" evidence="20">
    <location>
        <position position="71"/>
    </location>
    <ligand>
        <name>Ca(2+)</name>
        <dbReference type="ChEBI" id="CHEBI:29108"/>
        <label>1</label>
    </ligand>
</feature>
<keyword evidence="11 20" id="KW-0106">Calcium</keyword>
<dbReference type="Pfam" id="PF00141">
    <property type="entry name" value="peroxidase"/>
    <property type="match status" value="1"/>
</dbReference>
<comment type="catalytic activity">
    <reaction evidence="1 23">
        <text>2 a phenolic donor + H2O2 = 2 a phenolic radical donor + 2 H2O</text>
        <dbReference type="Rhea" id="RHEA:56136"/>
        <dbReference type="ChEBI" id="CHEBI:15377"/>
        <dbReference type="ChEBI" id="CHEBI:16240"/>
        <dbReference type="ChEBI" id="CHEBI:139520"/>
        <dbReference type="ChEBI" id="CHEBI:139521"/>
        <dbReference type="EC" id="1.11.1.7"/>
    </reaction>
</comment>
<evidence type="ECO:0000256" key="10">
    <source>
        <dbReference type="ARBA" id="ARBA00022729"/>
    </source>
</evidence>
<organism evidence="25 26">
    <name type="scientific">Cocos nucifera</name>
    <name type="common">Coconut palm</name>
    <dbReference type="NCBI Taxonomy" id="13894"/>
    <lineage>
        <taxon>Eukaryota</taxon>
        <taxon>Viridiplantae</taxon>
        <taxon>Streptophyta</taxon>
        <taxon>Embryophyta</taxon>
        <taxon>Tracheophyta</taxon>
        <taxon>Spermatophyta</taxon>
        <taxon>Magnoliopsida</taxon>
        <taxon>Liliopsida</taxon>
        <taxon>Arecaceae</taxon>
        <taxon>Arecoideae</taxon>
        <taxon>Cocoseae</taxon>
        <taxon>Attaleinae</taxon>
        <taxon>Cocos</taxon>
    </lineage>
</organism>
<dbReference type="SUPFAM" id="SSF48113">
    <property type="entry name" value="Heme-dependent peroxidases"/>
    <property type="match status" value="1"/>
</dbReference>
<dbReference type="CDD" id="cd00693">
    <property type="entry name" value="secretory_peroxidase"/>
    <property type="match status" value="1"/>
</dbReference>
<gene>
    <name evidence="25" type="ORF">COCNU_13G003300</name>
</gene>
<comment type="cofactor">
    <cofactor evidence="20 23">
        <name>Ca(2+)</name>
        <dbReference type="ChEBI" id="CHEBI:29108"/>
    </cofactor>
    <text evidence="20 23">Binds 2 calcium ions per subunit.</text>
</comment>
<keyword evidence="7 23" id="KW-0575">Peroxidase</keyword>
<evidence type="ECO:0000256" key="22">
    <source>
        <dbReference type="PIRSR" id="PIRSR600823-5"/>
    </source>
</evidence>
<dbReference type="PRINTS" id="PR00458">
    <property type="entry name" value="PEROXIDASE"/>
</dbReference>
<feature type="active site" description="Proton acceptor" evidence="18">
    <location>
        <position position="65"/>
    </location>
</feature>
<feature type="disulfide bond" evidence="22">
    <location>
        <begin position="34"/>
        <end position="114"/>
    </location>
</feature>
<reference evidence="25" key="2">
    <citation type="submission" date="2019-07" db="EMBL/GenBank/DDBJ databases">
        <authorList>
            <person name="Yang Y."/>
            <person name="Bocs S."/>
            <person name="Baudouin L."/>
        </authorList>
    </citation>
    <scope>NUCLEOTIDE SEQUENCE</scope>
    <source>
        <tissue evidence="25">Spear leaf of Hainan Tall coconut</tissue>
    </source>
</reference>
<dbReference type="InterPro" id="IPR010255">
    <property type="entry name" value="Haem_peroxidase_sf"/>
</dbReference>
<dbReference type="EMBL" id="CM017884">
    <property type="protein sequence ID" value="KAG1366540.1"/>
    <property type="molecule type" value="Genomic_DNA"/>
</dbReference>
<evidence type="ECO:0000256" key="7">
    <source>
        <dbReference type="ARBA" id="ARBA00022559"/>
    </source>
</evidence>
<proteinExistence type="inferred from homology"/>
<reference evidence="25" key="1">
    <citation type="journal article" date="2017" name="Gigascience">
        <title>The genome draft of coconut (Cocos nucifera).</title>
        <authorList>
            <person name="Xiao Y."/>
            <person name="Xu P."/>
            <person name="Fan H."/>
            <person name="Baudouin L."/>
            <person name="Xia W."/>
            <person name="Bocs S."/>
            <person name="Xu J."/>
            <person name="Li Q."/>
            <person name="Guo A."/>
            <person name="Zhou L."/>
            <person name="Li J."/>
            <person name="Wu Y."/>
            <person name="Ma Z."/>
            <person name="Armero A."/>
            <person name="Issali A.E."/>
            <person name="Liu N."/>
            <person name="Peng M."/>
            <person name="Yang Y."/>
        </authorList>
    </citation>
    <scope>NUCLEOTIDE SEQUENCE</scope>
    <source>
        <tissue evidence="25">Spear leaf of Hainan Tall coconut</tissue>
    </source>
</reference>
<dbReference type="PROSITE" id="PS00436">
    <property type="entry name" value="PEROXIDASE_2"/>
    <property type="match status" value="1"/>
</dbReference>
<evidence type="ECO:0000313" key="26">
    <source>
        <dbReference type="Proteomes" id="UP000797356"/>
    </source>
</evidence>
<evidence type="ECO:0000256" key="8">
    <source>
        <dbReference type="ARBA" id="ARBA00022617"/>
    </source>
</evidence>
<keyword evidence="16" id="KW-0873">Pyrrolidone carboxylic acid</keyword>
<feature type="disulfide bond" evidence="22">
    <location>
        <begin position="67"/>
        <end position="72"/>
    </location>
</feature>
<evidence type="ECO:0000256" key="17">
    <source>
        <dbReference type="ARBA" id="ARBA00023324"/>
    </source>
</evidence>
<sequence length="331" mass="36906">MSPLFIFLLLSLFLAPEIAIAATKLRYGYYSETCPEAESIVRSVIHRAMIREPRSAASIMRLQFHDCFVNGCDGSVLLDDTPTMLGEKLALSNINSLRDYEVIDEVKEALEQRCPGVVSCADIIIVAARDAVVLSGGPSWEVKLGREDSLTASQEDSNNIMPSPRANATFLIDLFHQFNLSITDLVALSGSHSIGQARCFSILFRLYDQSGTGRPDPEIDLEYRKKLDELCPKGGDEDMTGGLDATPVVFDNQYFKDLVRKKGFLNSDQTLYSGDARTRKVVKKFSRDQEAFFSAFIEGMVRMGDLQSDKRGEIRRNCRVVNDWLSYAAAI</sequence>
<feature type="binding site" evidence="20">
    <location>
        <position position="66"/>
    </location>
    <ligand>
        <name>Ca(2+)</name>
        <dbReference type="ChEBI" id="CHEBI:29108"/>
        <label>1</label>
    </ligand>
</feature>
<evidence type="ECO:0000256" key="19">
    <source>
        <dbReference type="PIRSR" id="PIRSR600823-2"/>
    </source>
</evidence>
<evidence type="ECO:0000256" key="21">
    <source>
        <dbReference type="PIRSR" id="PIRSR600823-4"/>
    </source>
</evidence>
<feature type="binding site" evidence="20">
    <location>
        <position position="87"/>
    </location>
    <ligand>
        <name>Ca(2+)</name>
        <dbReference type="ChEBI" id="CHEBI:29108"/>
        <label>1</label>
    </ligand>
</feature>
<evidence type="ECO:0000256" key="23">
    <source>
        <dbReference type="RuleBase" id="RU362060"/>
    </source>
</evidence>
<keyword evidence="17 23" id="KW-0376">Hydrogen peroxide</keyword>
<comment type="similarity">
    <text evidence="4">Belongs to the peroxidase family. Ascorbate peroxidase subfamily.</text>
</comment>
<dbReference type="Proteomes" id="UP000797356">
    <property type="component" value="Chromosome 13"/>
</dbReference>
<dbReference type="GO" id="GO:0006979">
    <property type="term" value="P:response to oxidative stress"/>
    <property type="evidence" value="ECO:0007669"/>
    <property type="project" value="UniProtKB-UniRule"/>
</dbReference>
<evidence type="ECO:0000256" key="20">
    <source>
        <dbReference type="PIRSR" id="PIRSR600823-3"/>
    </source>
</evidence>
<evidence type="ECO:0000256" key="3">
    <source>
        <dbReference type="ARBA" id="ARBA00004613"/>
    </source>
</evidence>
<evidence type="ECO:0000313" key="25">
    <source>
        <dbReference type="EMBL" id="KAG1366540.1"/>
    </source>
</evidence>
<dbReference type="InterPro" id="IPR019793">
    <property type="entry name" value="Peroxidases_heam-ligand_BS"/>
</dbReference>
<feature type="domain" description="Plant heme peroxidase family profile" evidence="24">
    <location>
        <begin position="24"/>
        <end position="322"/>
    </location>
</feature>
<keyword evidence="15" id="KW-0325">Glycoprotein</keyword>
<feature type="binding site" evidence="20">
    <location>
        <position position="69"/>
    </location>
    <ligand>
        <name>Ca(2+)</name>
        <dbReference type="ChEBI" id="CHEBI:29108"/>
        <label>1</label>
    </ligand>
</feature>
<dbReference type="PROSITE" id="PS00435">
    <property type="entry name" value="PEROXIDASE_1"/>
    <property type="match status" value="1"/>
</dbReference>
<keyword evidence="12 23" id="KW-0560">Oxidoreductase</keyword>
<keyword evidence="6 23" id="KW-0964">Secreted</keyword>
<dbReference type="InterPro" id="IPR033905">
    <property type="entry name" value="Secretory_peroxidase"/>
</dbReference>
<dbReference type="PRINTS" id="PR00461">
    <property type="entry name" value="PLPEROXIDASE"/>
</dbReference>
<evidence type="ECO:0000256" key="1">
    <source>
        <dbReference type="ARBA" id="ARBA00000189"/>
    </source>
</evidence>
<dbReference type="InterPro" id="IPR019794">
    <property type="entry name" value="Peroxidases_AS"/>
</dbReference>
<accession>A0A8K0NBX7</accession>
<feature type="binding site" evidence="19">
    <location>
        <position position="162"/>
    </location>
    <ligand>
        <name>substrate</name>
    </ligand>
</feature>
<feature type="binding site" evidence="20">
    <location>
        <position position="73"/>
    </location>
    <ligand>
        <name>Ca(2+)</name>
        <dbReference type="ChEBI" id="CHEBI:29108"/>
        <label>1</label>
    </ligand>
</feature>
<dbReference type="PANTHER" id="PTHR31388">
    <property type="entry name" value="PEROXIDASE 72-RELATED"/>
    <property type="match status" value="1"/>
</dbReference>
<keyword evidence="26" id="KW-1185">Reference proteome</keyword>
<keyword evidence="14 22" id="KW-1015">Disulfide bond</keyword>
<evidence type="ECO:0000256" key="15">
    <source>
        <dbReference type="ARBA" id="ARBA00023180"/>
    </source>
</evidence>
<evidence type="ECO:0000256" key="5">
    <source>
        <dbReference type="ARBA" id="ARBA00012313"/>
    </source>
</evidence>
<dbReference type="GO" id="GO:0005576">
    <property type="term" value="C:extracellular region"/>
    <property type="evidence" value="ECO:0007669"/>
    <property type="project" value="UniProtKB-SubCell"/>
</dbReference>
<evidence type="ECO:0000256" key="18">
    <source>
        <dbReference type="PIRSR" id="PIRSR600823-1"/>
    </source>
</evidence>
<dbReference type="Gene3D" id="1.10.520.10">
    <property type="match status" value="1"/>
</dbReference>
<dbReference type="InterPro" id="IPR000823">
    <property type="entry name" value="Peroxidase_pln"/>
</dbReference>
<keyword evidence="9 20" id="KW-0479">Metal-binding</keyword>
<comment type="function">
    <text evidence="2">Removal of H(2)O(2), oxidation of toxic reductants, biosynthesis and degradation of lignin, suberization, auxin catabolism, response to environmental stresses such as wounding, pathogen attack and oxidative stress. These functions might be dependent on each isozyme/isoform in each plant tissue.</text>
</comment>
<comment type="subcellular location">
    <subcellularLocation>
        <location evidence="3 23">Secreted</location>
    </subcellularLocation>
</comment>
<dbReference type="PANTHER" id="PTHR31388:SF2">
    <property type="entry name" value="PEROXIDASE 17"/>
    <property type="match status" value="1"/>
</dbReference>
<evidence type="ECO:0000256" key="12">
    <source>
        <dbReference type="ARBA" id="ARBA00023002"/>
    </source>
</evidence>
<feature type="binding site" description="axial binding residue" evidence="20">
    <location>
        <position position="192"/>
    </location>
    <ligand>
        <name>heme b</name>
        <dbReference type="ChEBI" id="CHEBI:60344"/>
    </ligand>
    <ligandPart>
        <name>Fe</name>
        <dbReference type="ChEBI" id="CHEBI:18248"/>
    </ligandPart>
</feature>
<dbReference type="EC" id="1.11.1.7" evidence="5 23"/>
<keyword evidence="8 23" id="KW-0349">Heme</keyword>
<dbReference type="GO" id="GO:0042744">
    <property type="term" value="P:hydrogen peroxide catabolic process"/>
    <property type="evidence" value="ECO:0007669"/>
    <property type="project" value="UniProtKB-KW"/>
</dbReference>
<feature type="binding site" evidence="20">
    <location>
        <position position="75"/>
    </location>
    <ligand>
        <name>Ca(2+)</name>
        <dbReference type="ChEBI" id="CHEBI:29108"/>
        <label>1</label>
    </ligand>
</feature>
<evidence type="ECO:0000259" key="24">
    <source>
        <dbReference type="PROSITE" id="PS50873"/>
    </source>
</evidence>
<comment type="similarity">
    <text evidence="23">Belongs to the peroxidase family. Classical plant (class III) peroxidase subfamily.</text>
</comment>